<accession>A0ABS9WJQ8</accession>
<dbReference type="EC" id="4.1.2.19" evidence="5"/>
<feature type="compositionally biased region" description="Low complexity" evidence="3">
    <location>
        <begin position="296"/>
        <end position="336"/>
    </location>
</feature>
<dbReference type="NCBIfam" id="NF002963">
    <property type="entry name" value="PRK03634.1"/>
    <property type="match status" value="1"/>
</dbReference>
<name>A0ABS9WJQ8_9ACTN</name>
<evidence type="ECO:0000256" key="3">
    <source>
        <dbReference type="SAM" id="MobiDB-lite"/>
    </source>
</evidence>
<dbReference type="PANTHER" id="PTHR22789">
    <property type="entry name" value="FUCULOSE PHOSPHATE ALDOLASE"/>
    <property type="match status" value="1"/>
</dbReference>
<dbReference type="RefSeq" id="WP_242166337.1">
    <property type="nucleotide sequence ID" value="NZ_JAJMLW010000004.1"/>
</dbReference>
<dbReference type="PANTHER" id="PTHR22789:SF0">
    <property type="entry name" value="3-OXO-TETRONATE 4-PHOSPHATE DECARBOXYLASE-RELATED"/>
    <property type="match status" value="1"/>
</dbReference>
<evidence type="ECO:0000313" key="5">
    <source>
        <dbReference type="EMBL" id="MCI2242805.1"/>
    </source>
</evidence>
<feature type="region of interest" description="Disordered" evidence="3">
    <location>
        <begin position="293"/>
        <end position="336"/>
    </location>
</feature>
<dbReference type="GO" id="GO:0008994">
    <property type="term" value="F:rhamnulose-1-phosphate aldolase activity"/>
    <property type="evidence" value="ECO:0007669"/>
    <property type="project" value="UniProtKB-EC"/>
</dbReference>
<dbReference type="EMBL" id="JAJMLW010000004">
    <property type="protein sequence ID" value="MCI2242805.1"/>
    <property type="molecule type" value="Genomic_DNA"/>
</dbReference>
<dbReference type="Gene3D" id="3.40.225.10">
    <property type="entry name" value="Class II aldolase/adducin N-terminal domain"/>
    <property type="match status" value="1"/>
</dbReference>
<dbReference type="InterPro" id="IPR050197">
    <property type="entry name" value="Aldolase_class_II_sugar_metab"/>
</dbReference>
<sequence>MDVKNLFDQGVSKARGAVSSVAVEQRGFVRALARMCDDGWRAGWHERNGGNASYRLTAEEAQACRPYFHEEPRPWEPLDAAVPALAGECLLVTAAGSYFRNVKDDPSRALGIIELDLSGAFWRPVWGFEGGGRPTSELAAHVILHGVRKEATAAASRVVYHCHPVEVIALTFALPPDARALTRALWKTMTECIMVFPEGVGAVPTAVPGSRSLADLTAAAARDHAAVVWAHHGLLATGATCDDAFGLASVLVKAAAIYRDARVLSGGAEPAYPLTDADLVLLAGGLGVTPNPAYLSADAPEPVAPASADEPAASEPAVPEPASAEPTSSTSQPEGE</sequence>
<evidence type="ECO:0000256" key="1">
    <source>
        <dbReference type="ARBA" id="ARBA00022723"/>
    </source>
</evidence>
<evidence type="ECO:0000259" key="4">
    <source>
        <dbReference type="SMART" id="SM01007"/>
    </source>
</evidence>
<gene>
    <name evidence="5" type="primary">rhaD</name>
    <name evidence="5" type="ORF">LPT13_10660</name>
</gene>
<dbReference type="InterPro" id="IPR036409">
    <property type="entry name" value="Aldolase_II/adducin_N_sf"/>
</dbReference>
<organism evidence="5 6">
    <name type="scientific">Adlercreutzia faecimuris</name>
    <dbReference type="NCBI Taxonomy" id="2897341"/>
    <lineage>
        <taxon>Bacteria</taxon>
        <taxon>Bacillati</taxon>
        <taxon>Actinomycetota</taxon>
        <taxon>Coriobacteriia</taxon>
        <taxon>Eggerthellales</taxon>
        <taxon>Eggerthellaceae</taxon>
        <taxon>Adlercreutzia</taxon>
    </lineage>
</organism>
<dbReference type="Proteomes" id="UP001430755">
    <property type="component" value="Unassembled WGS sequence"/>
</dbReference>
<protein>
    <submittedName>
        <fullName evidence="5">Rhamnulose-1-phosphate aldolase</fullName>
        <ecNumber evidence="5">4.1.2.19</ecNumber>
    </submittedName>
</protein>
<dbReference type="SMART" id="SM01007">
    <property type="entry name" value="Aldolase_II"/>
    <property type="match status" value="1"/>
</dbReference>
<keyword evidence="2 5" id="KW-0456">Lyase</keyword>
<keyword evidence="1" id="KW-0479">Metal-binding</keyword>
<comment type="caution">
    <text evidence="5">The sequence shown here is derived from an EMBL/GenBank/DDBJ whole genome shotgun (WGS) entry which is preliminary data.</text>
</comment>
<reference evidence="5" key="1">
    <citation type="submission" date="2021-11" db="EMBL/GenBank/DDBJ databases">
        <title>A Novel Adlercreutzia Species, isolated from a Allomyrina dichotoma larva feces.</title>
        <authorList>
            <person name="Suh M.K."/>
        </authorList>
    </citation>
    <scope>NUCLEOTIDE SEQUENCE</scope>
    <source>
        <strain evidence="5">JBNU-10</strain>
    </source>
</reference>
<dbReference type="Pfam" id="PF00596">
    <property type="entry name" value="Aldolase_II"/>
    <property type="match status" value="1"/>
</dbReference>
<evidence type="ECO:0000256" key="2">
    <source>
        <dbReference type="ARBA" id="ARBA00023239"/>
    </source>
</evidence>
<evidence type="ECO:0000313" key="6">
    <source>
        <dbReference type="Proteomes" id="UP001430755"/>
    </source>
</evidence>
<dbReference type="SUPFAM" id="SSF53639">
    <property type="entry name" value="AraD/HMP-PK domain-like"/>
    <property type="match status" value="1"/>
</dbReference>
<keyword evidence="6" id="KW-1185">Reference proteome</keyword>
<dbReference type="InterPro" id="IPR001303">
    <property type="entry name" value="Aldolase_II/adducin_N"/>
</dbReference>
<feature type="domain" description="Class II aldolase/adducin N-terminal" evidence="4">
    <location>
        <begin position="30"/>
        <end position="259"/>
    </location>
</feature>
<proteinExistence type="predicted"/>